<evidence type="ECO:0000313" key="9">
    <source>
        <dbReference type="Proteomes" id="UP000683000"/>
    </source>
</evidence>
<keyword evidence="5" id="KW-0408">Iron</keyword>
<dbReference type="Proteomes" id="UP000683000">
    <property type="component" value="Unassembled WGS sequence"/>
</dbReference>
<dbReference type="SMART" id="SM01117">
    <property type="entry name" value="Cyt-b5"/>
    <property type="match status" value="1"/>
</dbReference>
<dbReference type="PROSITE" id="PS00191">
    <property type="entry name" value="CYTOCHROME_B5_1"/>
    <property type="match status" value="1"/>
</dbReference>
<feature type="domain" description="FMN hydroxy acid dehydrogenase" evidence="7">
    <location>
        <begin position="109"/>
        <end position="523"/>
    </location>
</feature>
<dbReference type="InterPro" id="IPR000262">
    <property type="entry name" value="FMN-dep_DH"/>
</dbReference>
<evidence type="ECO:0000256" key="3">
    <source>
        <dbReference type="ARBA" id="ARBA00022723"/>
    </source>
</evidence>
<gene>
    <name evidence="8" type="ORF">JVT61DRAFT_5671</name>
</gene>
<dbReference type="GO" id="GO:0046872">
    <property type="term" value="F:metal ion binding"/>
    <property type="evidence" value="ECO:0007669"/>
    <property type="project" value="UniProtKB-KW"/>
</dbReference>
<protein>
    <submittedName>
        <fullName evidence="8">Uncharacterized protein</fullName>
    </submittedName>
</protein>
<dbReference type="SUPFAM" id="SSF55856">
    <property type="entry name" value="Cytochrome b5-like heme/steroid binding domain"/>
    <property type="match status" value="1"/>
</dbReference>
<evidence type="ECO:0000259" key="6">
    <source>
        <dbReference type="PROSITE" id="PS50255"/>
    </source>
</evidence>
<sequence length="523" mass="57851">MPTYNLTQIAQHNTVTSCWVIIRNKVYDVTDFLFDHPGGPQVIMGLAGQDATAAYVPIHPFDALDKHIAPEKHLGDLDQASILELRQAKKTQTKTRDELRVEEALKNRPPLSRIINVQDMEETAKKLLPYKALAYYASAADDSITHIENARAFSRFFFHPRVMRSVSGCDTSSTILGYKTSIPVYISGSALARLGHPLGEVNLTRGAYKAGIIQMVSTNASLSYGQIAAARCSSDQPLFFQLYKHKNDTTAAKRIQEVEALGYNAIFLTVDTLVPSNREMDTRAPHYLEDFENQGTTRKSDSKDDQEEVDILGTAGGLIINNDNDMTWERTIPWMRSVTRLPIIIKGTAFCVFSARADRQCRGSMCRCEIVSVSSSLRSDCRKDAVLAAEAGCDGIVLSNHGGELQPCRLRTSLPPMEVLYKLHKEHPESILMAASVAVLVGEQIIGFITLHSWFFLDVLKALCLGAKAVGLGRAFLYAQSAYGETGVVHLVRILQREIRFGMHSLGVRSIDQLSPEMVSAKS</sequence>
<keyword evidence="4" id="KW-0560">Oxidoreductase</keyword>
<evidence type="ECO:0000313" key="8">
    <source>
        <dbReference type="EMBL" id="KAG6381266.1"/>
    </source>
</evidence>
<comment type="caution">
    <text evidence="8">The sequence shown here is derived from an EMBL/GenBank/DDBJ whole genome shotgun (WGS) entry which is preliminary data.</text>
</comment>
<dbReference type="Pfam" id="PF00173">
    <property type="entry name" value="Cyt-b5"/>
    <property type="match status" value="1"/>
</dbReference>
<dbReference type="GO" id="GO:0006089">
    <property type="term" value="P:lactate metabolic process"/>
    <property type="evidence" value="ECO:0007669"/>
    <property type="project" value="TreeGrafter"/>
</dbReference>
<dbReference type="AlphaFoldDB" id="A0A8I2YZG1"/>
<dbReference type="InterPro" id="IPR018506">
    <property type="entry name" value="Cyt_B5_heme-BS"/>
</dbReference>
<dbReference type="EMBL" id="JAGFBS010000002">
    <property type="protein sequence ID" value="KAG6381266.1"/>
    <property type="molecule type" value="Genomic_DNA"/>
</dbReference>
<dbReference type="InterPro" id="IPR001199">
    <property type="entry name" value="Cyt_B5-like_heme/steroid-bd"/>
</dbReference>
<evidence type="ECO:0000256" key="4">
    <source>
        <dbReference type="ARBA" id="ARBA00023002"/>
    </source>
</evidence>
<dbReference type="OrthoDB" id="1925334at2759"/>
<dbReference type="PRINTS" id="PR00363">
    <property type="entry name" value="CYTOCHROMEB5"/>
</dbReference>
<feature type="domain" description="Cytochrome b5 heme-binding" evidence="6">
    <location>
        <begin position="1"/>
        <end position="78"/>
    </location>
</feature>
<dbReference type="Gene3D" id="3.20.20.70">
    <property type="entry name" value="Aldolase class I"/>
    <property type="match status" value="1"/>
</dbReference>
<dbReference type="GO" id="GO:0004460">
    <property type="term" value="F:L-lactate dehydrogenase (cytochrome) activity"/>
    <property type="evidence" value="ECO:0007669"/>
    <property type="project" value="TreeGrafter"/>
</dbReference>
<keyword evidence="9" id="KW-1185">Reference proteome</keyword>
<organism evidence="8 9">
    <name type="scientific">Boletus reticuloceps</name>
    <dbReference type="NCBI Taxonomy" id="495285"/>
    <lineage>
        <taxon>Eukaryota</taxon>
        <taxon>Fungi</taxon>
        <taxon>Dikarya</taxon>
        <taxon>Basidiomycota</taxon>
        <taxon>Agaricomycotina</taxon>
        <taxon>Agaricomycetes</taxon>
        <taxon>Agaricomycetidae</taxon>
        <taxon>Boletales</taxon>
        <taxon>Boletineae</taxon>
        <taxon>Boletaceae</taxon>
        <taxon>Boletoideae</taxon>
        <taxon>Boletus</taxon>
    </lineage>
</organism>
<dbReference type="PROSITE" id="PS51349">
    <property type="entry name" value="FMN_HYDROXY_ACID_DH_2"/>
    <property type="match status" value="1"/>
</dbReference>
<reference evidence="8" key="1">
    <citation type="submission" date="2021-03" db="EMBL/GenBank/DDBJ databases">
        <title>Evolutionary innovations through gain and loss of genes in the ectomycorrhizal Boletales.</title>
        <authorList>
            <person name="Wu G."/>
            <person name="Miyauchi S."/>
            <person name="Morin E."/>
            <person name="Yang Z.-L."/>
            <person name="Xu J."/>
            <person name="Martin F.M."/>
        </authorList>
    </citation>
    <scope>NUCLEOTIDE SEQUENCE</scope>
    <source>
        <strain evidence="8">BR01</strain>
    </source>
</reference>
<evidence type="ECO:0000256" key="2">
    <source>
        <dbReference type="ARBA" id="ARBA00022617"/>
    </source>
</evidence>
<dbReference type="InterPro" id="IPR013785">
    <property type="entry name" value="Aldolase_TIM"/>
</dbReference>
<evidence type="ECO:0000259" key="7">
    <source>
        <dbReference type="PROSITE" id="PS51349"/>
    </source>
</evidence>
<keyword evidence="2" id="KW-0349">Heme</keyword>
<evidence type="ECO:0000256" key="5">
    <source>
        <dbReference type="ARBA" id="ARBA00023004"/>
    </source>
</evidence>
<dbReference type="PANTHER" id="PTHR10578:SF101">
    <property type="entry name" value="L-LACTATE DEHYDROGENASE (CYTOCHROME B2)"/>
    <property type="match status" value="1"/>
</dbReference>
<dbReference type="GO" id="GO:0020037">
    <property type="term" value="F:heme binding"/>
    <property type="evidence" value="ECO:0007669"/>
    <property type="project" value="InterPro"/>
</dbReference>
<dbReference type="SUPFAM" id="SSF51395">
    <property type="entry name" value="FMN-linked oxidoreductases"/>
    <property type="match status" value="1"/>
</dbReference>
<dbReference type="Gene3D" id="3.10.120.10">
    <property type="entry name" value="Cytochrome b5-like heme/steroid binding domain"/>
    <property type="match status" value="1"/>
</dbReference>
<proteinExistence type="predicted"/>
<comment type="cofactor">
    <cofactor evidence="1">
        <name>FMN</name>
        <dbReference type="ChEBI" id="CHEBI:58210"/>
    </cofactor>
</comment>
<evidence type="ECO:0000256" key="1">
    <source>
        <dbReference type="ARBA" id="ARBA00001917"/>
    </source>
</evidence>
<dbReference type="InterPro" id="IPR036400">
    <property type="entry name" value="Cyt_B5-like_heme/steroid_sf"/>
</dbReference>
<dbReference type="PANTHER" id="PTHR10578">
    <property type="entry name" value="S -2-HYDROXY-ACID OXIDASE-RELATED"/>
    <property type="match status" value="1"/>
</dbReference>
<dbReference type="PROSITE" id="PS50255">
    <property type="entry name" value="CYTOCHROME_B5_2"/>
    <property type="match status" value="1"/>
</dbReference>
<keyword evidence="3" id="KW-0479">Metal-binding</keyword>
<dbReference type="InterPro" id="IPR037396">
    <property type="entry name" value="FMN_HAD"/>
</dbReference>
<dbReference type="Pfam" id="PF01070">
    <property type="entry name" value="FMN_dh"/>
    <property type="match status" value="2"/>
</dbReference>
<accession>A0A8I2YZG1</accession>
<name>A0A8I2YZG1_9AGAM</name>